<organism evidence="3 4">
    <name type="scientific">Mycolicibacterium novocastrense</name>
    <name type="common">Mycobacterium novocastrense</name>
    <dbReference type="NCBI Taxonomy" id="59813"/>
    <lineage>
        <taxon>Bacteria</taxon>
        <taxon>Bacillati</taxon>
        <taxon>Actinomycetota</taxon>
        <taxon>Actinomycetes</taxon>
        <taxon>Mycobacteriales</taxon>
        <taxon>Mycobacteriaceae</taxon>
        <taxon>Mycolicibacterium</taxon>
    </lineage>
</organism>
<protein>
    <submittedName>
        <fullName evidence="3">Uncharacterized protein</fullName>
    </submittedName>
</protein>
<comment type="caution">
    <text evidence="3">The sequence shown here is derived from an EMBL/GenBank/DDBJ whole genome shotgun (WGS) entry which is preliminary data.</text>
</comment>
<accession>A0ABQ0KLS1</accession>
<evidence type="ECO:0000313" key="4">
    <source>
        <dbReference type="Proteomes" id="UP000069773"/>
    </source>
</evidence>
<feature type="signal peptide" evidence="2">
    <location>
        <begin position="1"/>
        <end position="18"/>
    </location>
</feature>
<evidence type="ECO:0000313" key="3">
    <source>
        <dbReference type="EMBL" id="GAT10526.1"/>
    </source>
</evidence>
<dbReference type="EMBL" id="BCTA01000046">
    <property type="protein sequence ID" value="GAT10526.1"/>
    <property type="molecule type" value="Genomic_DNA"/>
</dbReference>
<reference evidence="3 4" key="1">
    <citation type="journal article" date="2016" name="Genome Announc.">
        <title>Draft Genome Sequences of Five Rapidly Growing Mycobacterium Species, M. thermoresistibile, M. fortuitum subsp. acetamidolyticum, M. canariasense, M. brisbanense, and M. novocastrense.</title>
        <authorList>
            <person name="Katahira K."/>
            <person name="Ogura Y."/>
            <person name="Gotoh Y."/>
            <person name="Hayashi T."/>
        </authorList>
    </citation>
    <scope>NUCLEOTIDE SEQUENCE [LARGE SCALE GENOMIC DNA]</scope>
    <source>
        <strain evidence="3 4">JCM18114</strain>
    </source>
</reference>
<feature type="region of interest" description="Disordered" evidence="1">
    <location>
        <begin position="66"/>
        <end position="124"/>
    </location>
</feature>
<dbReference type="PROSITE" id="PS51257">
    <property type="entry name" value="PROKAR_LIPOPROTEIN"/>
    <property type="match status" value="1"/>
</dbReference>
<keyword evidence="2" id="KW-0732">Signal</keyword>
<name>A0ABQ0KLS1_MYCNV</name>
<sequence>MRALIAALTAIVVVAASACSKDDASVHPYGAQTATIGESLATLGWNMSVSNLRFDGDYVLFDVDASPAQADGPHANPKTSGSACTGRSRTRSRPTASEAVGTRPTLSCNHSRHPRPTVSPARCA</sequence>
<evidence type="ECO:0000256" key="1">
    <source>
        <dbReference type="SAM" id="MobiDB-lite"/>
    </source>
</evidence>
<keyword evidence="4" id="KW-1185">Reference proteome</keyword>
<proteinExistence type="predicted"/>
<dbReference type="Proteomes" id="UP000069773">
    <property type="component" value="Unassembled WGS sequence"/>
</dbReference>
<evidence type="ECO:0000256" key="2">
    <source>
        <dbReference type="SAM" id="SignalP"/>
    </source>
</evidence>
<feature type="compositionally biased region" description="Polar residues" evidence="1">
    <location>
        <begin position="77"/>
        <end position="87"/>
    </location>
</feature>
<feature type="chain" id="PRO_5047477892" evidence="2">
    <location>
        <begin position="19"/>
        <end position="124"/>
    </location>
</feature>
<gene>
    <name evidence="3" type="ORF">RMCN_3659</name>
</gene>